<dbReference type="EMBL" id="BJON01000006">
    <property type="protein sequence ID" value="GED67732.1"/>
    <property type="molecule type" value="Genomic_DNA"/>
</dbReference>
<gene>
    <name evidence="2" type="ORF">ADS79_02785</name>
    <name evidence="1" type="ORF">BRE01_14340</name>
</gene>
<dbReference type="Proteomes" id="UP000319578">
    <property type="component" value="Unassembled WGS sequence"/>
</dbReference>
<evidence type="ECO:0000313" key="2">
    <source>
        <dbReference type="EMBL" id="KNB74626.1"/>
    </source>
</evidence>
<name>A0A0K9Z121_9BACL</name>
<accession>A0A0K9Z121</accession>
<reference evidence="1 4" key="3">
    <citation type="submission" date="2019-06" db="EMBL/GenBank/DDBJ databases">
        <title>Whole genome shotgun sequence of Brevibacillus reuszeri NBRC 15719.</title>
        <authorList>
            <person name="Hosoyama A."/>
            <person name="Uohara A."/>
            <person name="Ohji S."/>
            <person name="Ichikawa N."/>
        </authorList>
    </citation>
    <scope>NUCLEOTIDE SEQUENCE [LARGE SCALE GENOMIC DNA]</scope>
    <source>
        <strain evidence="1 4">NBRC 15719</strain>
    </source>
</reference>
<dbReference type="AlphaFoldDB" id="A0A0K9Z121"/>
<comment type="caution">
    <text evidence="2">The sequence shown here is derived from an EMBL/GenBank/DDBJ whole genome shotgun (WGS) entry which is preliminary data.</text>
</comment>
<dbReference type="EMBL" id="LGIQ01000002">
    <property type="protein sequence ID" value="KNB74626.1"/>
    <property type="molecule type" value="Genomic_DNA"/>
</dbReference>
<proteinExistence type="predicted"/>
<dbReference type="Proteomes" id="UP000036834">
    <property type="component" value="Unassembled WGS sequence"/>
</dbReference>
<evidence type="ECO:0000313" key="4">
    <source>
        <dbReference type="Proteomes" id="UP000319578"/>
    </source>
</evidence>
<dbReference type="RefSeq" id="WP_049736876.1">
    <property type="nucleotide sequence ID" value="NZ_BJON01000006.1"/>
</dbReference>
<evidence type="ECO:0000313" key="3">
    <source>
        <dbReference type="Proteomes" id="UP000036834"/>
    </source>
</evidence>
<sequence length="86" mass="9972">MQEKVFETVQGYRIIGIETEPNEQFYMERFGLPMSLARQALSGIWIRRTRIGKVTFLGHDEIARIRPVTIFDTEFDPPQGIGTENQ</sequence>
<reference evidence="3" key="1">
    <citation type="submission" date="2015-07" db="EMBL/GenBank/DDBJ databases">
        <title>Genome sequencing project for genomic taxonomy and phylogenomics of Bacillus-like bacteria.</title>
        <authorList>
            <person name="Liu B."/>
            <person name="Wang J."/>
            <person name="Zhu Y."/>
            <person name="Liu G."/>
            <person name="Chen Q."/>
            <person name="Chen Z."/>
            <person name="Lan J."/>
            <person name="Che J."/>
            <person name="Ge C."/>
            <person name="Shi H."/>
            <person name="Pan Z."/>
            <person name="Liu X."/>
        </authorList>
    </citation>
    <scope>NUCLEOTIDE SEQUENCE [LARGE SCALE GENOMIC DNA]</scope>
    <source>
        <strain evidence="3">DSM 9887</strain>
    </source>
</reference>
<dbReference type="PATRIC" id="fig|54915.3.peg.5723"/>
<dbReference type="STRING" id="54915.ADS79_02785"/>
<protein>
    <submittedName>
        <fullName evidence="2">Uncharacterized protein</fullName>
    </submittedName>
</protein>
<organism evidence="2 3">
    <name type="scientific">Brevibacillus reuszeri</name>
    <dbReference type="NCBI Taxonomy" id="54915"/>
    <lineage>
        <taxon>Bacteria</taxon>
        <taxon>Bacillati</taxon>
        <taxon>Bacillota</taxon>
        <taxon>Bacilli</taxon>
        <taxon>Bacillales</taxon>
        <taxon>Paenibacillaceae</taxon>
        <taxon>Brevibacillus</taxon>
    </lineage>
</organism>
<dbReference type="OrthoDB" id="2472703at2"/>
<keyword evidence="4" id="KW-1185">Reference proteome</keyword>
<reference evidence="2" key="2">
    <citation type="submission" date="2015-07" db="EMBL/GenBank/DDBJ databases">
        <title>MeaNS - Measles Nucleotide Surveillance Program.</title>
        <authorList>
            <person name="Tran T."/>
            <person name="Druce J."/>
        </authorList>
    </citation>
    <scope>NUCLEOTIDE SEQUENCE</scope>
    <source>
        <strain evidence="2">DSM 9887</strain>
    </source>
</reference>
<evidence type="ECO:0000313" key="1">
    <source>
        <dbReference type="EMBL" id="GED67732.1"/>
    </source>
</evidence>